<dbReference type="Pfam" id="PF00583">
    <property type="entry name" value="Acetyltransf_1"/>
    <property type="match status" value="1"/>
</dbReference>
<dbReference type="PROSITE" id="PS51186">
    <property type="entry name" value="GNAT"/>
    <property type="match status" value="1"/>
</dbReference>
<dbReference type="InterPro" id="IPR016181">
    <property type="entry name" value="Acyl_CoA_acyltransferase"/>
</dbReference>
<proteinExistence type="predicted"/>
<evidence type="ECO:0000313" key="3">
    <source>
        <dbReference type="Proteomes" id="UP000014803"/>
    </source>
</evidence>
<dbReference type="KEGG" id="scu:SCE1572_50495"/>
<dbReference type="GO" id="GO:0016747">
    <property type="term" value="F:acyltransferase activity, transferring groups other than amino-acyl groups"/>
    <property type="evidence" value="ECO:0007669"/>
    <property type="project" value="InterPro"/>
</dbReference>
<accession>S4YAW0</accession>
<dbReference type="Proteomes" id="UP000014803">
    <property type="component" value="Chromosome"/>
</dbReference>
<dbReference type="Gene3D" id="3.40.630.30">
    <property type="match status" value="1"/>
</dbReference>
<dbReference type="EMBL" id="CP003969">
    <property type="protein sequence ID" value="AGP42019.1"/>
    <property type="molecule type" value="Genomic_DNA"/>
</dbReference>
<protein>
    <recommendedName>
        <fullName evidence="1">N-acetyltransferase domain-containing protein</fullName>
    </recommendedName>
</protein>
<dbReference type="eggNOG" id="COG5628">
    <property type="taxonomic scope" value="Bacteria"/>
</dbReference>
<dbReference type="RefSeq" id="WP_020741924.1">
    <property type="nucleotide sequence ID" value="NC_021658.1"/>
</dbReference>
<dbReference type="InterPro" id="IPR000182">
    <property type="entry name" value="GNAT_dom"/>
</dbReference>
<dbReference type="HOGENOM" id="CLU_112329_1_1_7"/>
<feature type="domain" description="N-acetyltransferase" evidence="1">
    <location>
        <begin position="21"/>
        <end position="168"/>
    </location>
</feature>
<name>S4YAW0_SORCE</name>
<dbReference type="OrthoDB" id="8479334at2"/>
<dbReference type="SUPFAM" id="SSF55729">
    <property type="entry name" value="Acyl-CoA N-acyltransferases (Nat)"/>
    <property type="match status" value="1"/>
</dbReference>
<dbReference type="PATRIC" id="fig|1254432.3.peg.11387"/>
<gene>
    <name evidence="2" type="ORF">SCE1572_50495</name>
</gene>
<evidence type="ECO:0000259" key="1">
    <source>
        <dbReference type="PROSITE" id="PS51186"/>
    </source>
</evidence>
<dbReference type="CDD" id="cd04301">
    <property type="entry name" value="NAT_SF"/>
    <property type="match status" value="1"/>
</dbReference>
<dbReference type="AlphaFoldDB" id="S4YAW0"/>
<sequence length="176" mass="19545">MADFNTVALEEATSADALLLSNLLELYIHDLSDVFPGLELGPDGRFGYDKLPLYWSERERRFAFIVRCGGRVAGFALATRGSPAATDPEVLDVAEFFVLRRYRRSGVGRRVAVLLWQRFPGAWTVRVSEGNAGALAFWRGVVAEFTSGAATETTRPGRPHPWRVFSFESAPEHITP</sequence>
<organism evidence="2 3">
    <name type="scientific">Sorangium cellulosum So0157-2</name>
    <dbReference type="NCBI Taxonomy" id="1254432"/>
    <lineage>
        <taxon>Bacteria</taxon>
        <taxon>Pseudomonadati</taxon>
        <taxon>Myxococcota</taxon>
        <taxon>Polyangia</taxon>
        <taxon>Polyangiales</taxon>
        <taxon>Polyangiaceae</taxon>
        <taxon>Sorangium</taxon>
    </lineage>
</organism>
<dbReference type="STRING" id="1254432.SCE1572_50495"/>
<evidence type="ECO:0000313" key="2">
    <source>
        <dbReference type="EMBL" id="AGP42019.1"/>
    </source>
</evidence>
<reference evidence="2 3" key="1">
    <citation type="journal article" date="2013" name="Sci. Rep.">
        <title>Extraordinary expansion of a Sorangium cellulosum genome from an alkaline milieu.</title>
        <authorList>
            <person name="Han K."/>
            <person name="Li Z.F."/>
            <person name="Peng R."/>
            <person name="Zhu L.P."/>
            <person name="Zhou T."/>
            <person name="Wang L.G."/>
            <person name="Li S.G."/>
            <person name="Zhang X.B."/>
            <person name="Hu W."/>
            <person name="Wu Z.H."/>
            <person name="Qin N."/>
            <person name="Li Y.Z."/>
        </authorList>
    </citation>
    <scope>NUCLEOTIDE SEQUENCE [LARGE SCALE GENOMIC DNA]</scope>
    <source>
        <strain evidence="2 3">So0157-2</strain>
    </source>
</reference>